<dbReference type="SUPFAM" id="SSF51905">
    <property type="entry name" value="FAD/NAD(P)-binding domain"/>
    <property type="match status" value="1"/>
</dbReference>
<comment type="similarity">
    <text evidence="2">Belongs to the flavin monoamine oxidase family.</text>
</comment>
<proteinExistence type="inferred from homology"/>
<evidence type="ECO:0000256" key="1">
    <source>
        <dbReference type="ARBA" id="ARBA00001974"/>
    </source>
</evidence>
<protein>
    <submittedName>
        <fullName evidence="6">Monoamine oxidase</fullName>
    </submittedName>
</protein>
<feature type="domain" description="Amine oxidase" evidence="5">
    <location>
        <begin position="29"/>
        <end position="466"/>
    </location>
</feature>
<gene>
    <name evidence="6" type="ORF">CN307_31690</name>
</gene>
<dbReference type="InterPro" id="IPR050703">
    <property type="entry name" value="Flavin_MAO"/>
</dbReference>
<evidence type="ECO:0000256" key="2">
    <source>
        <dbReference type="ARBA" id="ARBA00005995"/>
    </source>
</evidence>
<dbReference type="InterPro" id="IPR001613">
    <property type="entry name" value="Flavin_amine_oxidase"/>
</dbReference>
<comment type="caution">
    <text evidence="6">The sequence shown here is derived from an EMBL/GenBank/DDBJ whole genome shotgun (WGS) entry which is preliminary data.</text>
</comment>
<dbReference type="Proteomes" id="UP000220032">
    <property type="component" value="Unassembled WGS sequence"/>
</dbReference>
<keyword evidence="3" id="KW-0560">Oxidoreductase</keyword>
<dbReference type="GO" id="GO:0016491">
    <property type="term" value="F:oxidoreductase activity"/>
    <property type="evidence" value="ECO:0007669"/>
    <property type="project" value="UniProtKB-KW"/>
</dbReference>
<reference evidence="6 7" key="1">
    <citation type="submission" date="2017-09" db="EMBL/GenBank/DDBJ databases">
        <title>Large-scale bioinformatics analysis of Bacillus genomes uncovers conserved roles of natural products in bacterial physiology.</title>
        <authorList>
            <consortium name="Agbiome Team Llc"/>
            <person name="Bleich R.M."/>
            <person name="Grubbs K.J."/>
            <person name="Santa Maria K.C."/>
            <person name="Allen S.E."/>
            <person name="Farag S."/>
            <person name="Shank E.A."/>
            <person name="Bowers A."/>
        </authorList>
    </citation>
    <scope>NUCLEOTIDE SEQUENCE [LARGE SCALE GENOMIC DNA]</scope>
    <source>
        <strain evidence="6 7">AFS022681</strain>
    </source>
</reference>
<dbReference type="InterPro" id="IPR036188">
    <property type="entry name" value="FAD/NAD-bd_sf"/>
</dbReference>
<evidence type="ECO:0000313" key="6">
    <source>
        <dbReference type="EMBL" id="PFE07173.1"/>
    </source>
</evidence>
<dbReference type="AlphaFoldDB" id="A0A2A8ZQJ1"/>
<feature type="binding site" evidence="4">
    <location>
        <begin position="49"/>
        <end position="50"/>
    </location>
    <ligand>
        <name>FAD</name>
        <dbReference type="ChEBI" id="CHEBI:57692"/>
    </ligand>
</feature>
<dbReference type="InterPro" id="IPR002937">
    <property type="entry name" value="Amino_oxidase"/>
</dbReference>
<dbReference type="Gene3D" id="3.50.50.60">
    <property type="entry name" value="FAD/NAD(P)-binding domain"/>
    <property type="match status" value="1"/>
</dbReference>
<name>A0A2A8ZQJ1_BACCE</name>
<sequence length="475" mass="52251">MSYFGNSSLCLDSPPASSAPKIIIVGAGLAGLACAYRLKKAGYIVQIYEASERVGGRCHTRRGDFADNQIVERGGEFIDPGQLRIQQLATELGLQLDNLNAAEVPGTEPVYYFNEVPYSFAELVADFQQIVNQIQTDAALAGFPTLYNHYTQRGFELDHMSIIDYINAYVPGGMSSRFGKYLDVSFTSFLSSESSDTSALYLVYALSFGLIELGEELHVHGGNDQIPKRLEERLGDQILTETRLIAIKEKETGCYTLTFQKKKNIFDVEADQVVIAIPFTILRSSVDYSQAGLQPLKVTAIQELGMGTTTKLHVQFRERYWNTLGYNGTTWSDTGYVNTIEASRAQAGRSGILEDFTGGNIGAGMNIGTPKERAQQFLRQLEPVLPGISNQWNGKVTRDYWLGNPFSLGSYSYWRVGQMTKFAGIEGQAEGTNGNLHFAGEHTSFNGQGYMDGAIQSGERAAQEILGSVAKSLNR</sequence>
<feature type="binding site" evidence="4">
    <location>
        <position position="356"/>
    </location>
    <ligand>
        <name>substrate</name>
    </ligand>
</feature>
<dbReference type="PANTHER" id="PTHR43563">
    <property type="entry name" value="AMINE OXIDASE"/>
    <property type="match status" value="1"/>
</dbReference>
<dbReference type="PANTHER" id="PTHR43563:SF1">
    <property type="entry name" value="AMINE OXIDASE [FLAVIN-CONTAINING] B"/>
    <property type="match status" value="1"/>
</dbReference>
<accession>A0A2A8ZQJ1</accession>
<evidence type="ECO:0000259" key="5">
    <source>
        <dbReference type="Pfam" id="PF01593"/>
    </source>
</evidence>
<dbReference type="PRINTS" id="PR00757">
    <property type="entry name" value="AMINEOXDASEF"/>
</dbReference>
<comment type="cofactor">
    <cofactor evidence="1">
        <name>FAD</name>
        <dbReference type="ChEBI" id="CHEBI:57692"/>
    </cofactor>
</comment>
<dbReference type="SUPFAM" id="SSF54373">
    <property type="entry name" value="FAD-linked reductases, C-terminal domain"/>
    <property type="match status" value="1"/>
</dbReference>
<evidence type="ECO:0000256" key="4">
    <source>
        <dbReference type="PIRSR" id="PIRSR601613-1"/>
    </source>
</evidence>
<evidence type="ECO:0000313" key="7">
    <source>
        <dbReference type="Proteomes" id="UP000220032"/>
    </source>
</evidence>
<dbReference type="EMBL" id="NTRR01000093">
    <property type="protein sequence ID" value="PFE07173.1"/>
    <property type="molecule type" value="Genomic_DNA"/>
</dbReference>
<dbReference type="Gene3D" id="1.10.405.10">
    <property type="entry name" value="Guanine Nucleotide Dissociation Inhibitor, domain 1"/>
    <property type="match status" value="1"/>
</dbReference>
<dbReference type="Pfam" id="PF01593">
    <property type="entry name" value="Amino_oxidase"/>
    <property type="match status" value="1"/>
</dbReference>
<organism evidence="6 7">
    <name type="scientific">Bacillus cereus</name>
    <dbReference type="NCBI Taxonomy" id="1396"/>
    <lineage>
        <taxon>Bacteria</taxon>
        <taxon>Bacillati</taxon>
        <taxon>Bacillota</taxon>
        <taxon>Bacilli</taxon>
        <taxon>Bacillales</taxon>
        <taxon>Bacillaceae</taxon>
        <taxon>Bacillus</taxon>
        <taxon>Bacillus cereus group</taxon>
    </lineage>
</organism>
<evidence type="ECO:0000256" key="3">
    <source>
        <dbReference type="ARBA" id="ARBA00023002"/>
    </source>
</evidence>
<dbReference type="Gene3D" id="3.90.660.10">
    <property type="match status" value="1"/>
</dbReference>